<dbReference type="PANTHER" id="PTHR38130:SF1">
    <property type="entry name" value="EF-HAND DOMAIN-CONTAINING PROTEIN"/>
    <property type="match status" value="1"/>
</dbReference>
<evidence type="ECO:0000313" key="2">
    <source>
        <dbReference type="EMBL" id="KRX09829.1"/>
    </source>
</evidence>
<sequence length="523" mass="60957">MIQDFGDPFNWEFPKRTETMSLQTISKNTLKANKIKYSNRYNYKNLNKYYKLIKNFYYYILDPRDAGFQIYKPSNERNMCLKTSDIRGASPELKPYKYTNKETYINRNDDIDKSNPKKLFNYLNKESFVLKNEDIKGTKTQVNQFQTTRQSSNPLEPVYKLPHVEYRQPTPPKFLRDTLEIRDIEGTKPEPKVFKPRKENIYTEIEGSKPKQRFQPKEFIDSLNVNDINQYKRFISQRQTNPLQPTYDVPKNQSSYNKYSTFYNPDQYGQIEKSVSKRLHPENSNKINGTLYTKDINGAQHDTHTDQFLRRNERKDYRTTNQVNDMPWANAGSLRKGIQTIRSTNPLRPEYELPGVKEEIIEKQQDLLQKTTAGGFQARLQRTAQKSEPSEQQSQKRNSIMSQSSNQTNNIHQKRNSIRSQQAMHSSQQKQTAQQIVASRADRRSSGASSVYSKQSKTSQGFQISKPEYDTLGNKIEQRSTGGTQVQFCDTHKKNEPVSRSGITSTKPEGNLSKAQKLDRFIN</sequence>
<feature type="compositionally biased region" description="Polar residues" evidence="1">
    <location>
        <begin position="418"/>
        <end position="437"/>
    </location>
</feature>
<reference evidence="2 3" key="1">
    <citation type="journal article" date="2015" name="Sci. Rep.">
        <title>Genome of the facultative scuticociliatosis pathogen Pseudocohnilembus persalinus provides insight into its virulence through horizontal gene transfer.</title>
        <authorList>
            <person name="Xiong J."/>
            <person name="Wang G."/>
            <person name="Cheng J."/>
            <person name="Tian M."/>
            <person name="Pan X."/>
            <person name="Warren A."/>
            <person name="Jiang C."/>
            <person name="Yuan D."/>
            <person name="Miao W."/>
        </authorList>
    </citation>
    <scope>NUCLEOTIDE SEQUENCE [LARGE SCALE GENOMIC DNA]</scope>
    <source>
        <strain evidence="2">36N120E</strain>
    </source>
</reference>
<comment type="caution">
    <text evidence="2">The sequence shown here is derived from an EMBL/GenBank/DDBJ whole genome shotgun (WGS) entry which is preliminary data.</text>
</comment>
<name>A0A0V0R6H9_PSEPJ</name>
<dbReference type="Proteomes" id="UP000054937">
    <property type="component" value="Unassembled WGS sequence"/>
</dbReference>
<dbReference type="AlphaFoldDB" id="A0A0V0R6H9"/>
<keyword evidence="3" id="KW-1185">Reference proteome</keyword>
<organism evidence="2 3">
    <name type="scientific">Pseudocohnilembus persalinus</name>
    <name type="common">Ciliate</name>
    <dbReference type="NCBI Taxonomy" id="266149"/>
    <lineage>
        <taxon>Eukaryota</taxon>
        <taxon>Sar</taxon>
        <taxon>Alveolata</taxon>
        <taxon>Ciliophora</taxon>
        <taxon>Intramacronucleata</taxon>
        <taxon>Oligohymenophorea</taxon>
        <taxon>Scuticociliatia</taxon>
        <taxon>Philasterida</taxon>
        <taxon>Pseudocohnilembidae</taxon>
        <taxon>Pseudocohnilembus</taxon>
    </lineage>
</organism>
<feature type="compositionally biased region" description="Polar residues" evidence="1">
    <location>
        <begin position="397"/>
        <end position="411"/>
    </location>
</feature>
<dbReference type="OrthoDB" id="437249at2759"/>
<feature type="compositionally biased region" description="Polar residues" evidence="1">
    <location>
        <begin position="451"/>
        <end position="463"/>
    </location>
</feature>
<proteinExistence type="predicted"/>
<dbReference type="InParanoid" id="A0A0V0R6H9"/>
<accession>A0A0V0R6H9</accession>
<dbReference type="EMBL" id="LDAU01000044">
    <property type="protein sequence ID" value="KRX09829.1"/>
    <property type="molecule type" value="Genomic_DNA"/>
</dbReference>
<evidence type="ECO:0000256" key="1">
    <source>
        <dbReference type="SAM" id="MobiDB-lite"/>
    </source>
</evidence>
<gene>
    <name evidence="2" type="ORF">PPERSA_02701</name>
</gene>
<evidence type="ECO:0000313" key="3">
    <source>
        <dbReference type="Proteomes" id="UP000054937"/>
    </source>
</evidence>
<feature type="region of interest" description="Disordered" evidence="1">
    <location>
        <begin position="381"/>
        <end position="523"/>
    </location>
</feature>
<dbReference type="OMA" id="NERKDYR"/>
<feature type="compositionally biased region" description="Low complexity" evidence="1">
    <location>
        <begin position="386"/>
        <end position="396"/>
    </location>
</feature>
<dbReference type="PANTHER" id="PTHR38130">
    <property type="entry name" value="EF-HAND DOMAIN-CONTAINING PROTEIN"/>
    <property type="match status" value="1"/>
</dbReference>
<feature type="compositionally biased region" description="Polar residues" evidence="1">
    <location>
        <begin position="479"/>
        <end position="488"/>
    </location>
</feature>
<protein>
    <submittedName>
        <fullName evidence="2">Uncharacterized protein</fullName>
    </submittedName>
</protein>